<name>A0A927B8D9_9BACT</name>
<evidence type="ECO:0000259" key="2">
    <source>
        <dbReference type="Pfam" id="PF20434"/>
    </source>
</evidence>
<dbReference type="AlphaFoldDB" id="A0A927B8D9"/>
<dbReference type="SUPFAM" id="SSF53474">
    <property type="entry name" value="alpha/beta-Hydrolases"/>
    <property type="match status" value="1"/>
</dbReference>
<dbReference type="PANTHER" id="PTHR48081:SF6">
    <property type="entry name" value="PEPTIDASE S9 PROLYL OLIGOPEPTIDASE CATALYTIC DOMAIN-CONTAINING PROTEIN"/>
    <property type="match status" value="1"/>
</dbReference>
<keyword evidence="1 3" id="KW-0378">Hydrolase</keyword>
<dbReference type="InterPro" id="IPR049492">
    <property type="entry name" value="BD-FAE-like_dom"/>
</dbReference>
<evidence type="ECO:0000256" key="1">
    <source>
        <dbReference type="ARBA" id="ARBA00022801"/>
    </source>
</evidence>
<dbReference type="EMBL" id="JACXAA010000017">
    <property type="protein sequence ID" value="MBD2757082.1"/>
    <property type="molecule type" value="Genomic_DNA"/>
</dbReference>
<dbReference type="Gene3D" id="3.40.50.1820">
    <property type="entry name" value="alpha/beta hydrolase"/>
    <property type="match status" value="1"/>
</dbReference>
<dbReference type="RefSeq" id="WP_191042706.1">
    <property type="nucleotide sequence ID" value="NZ_JACXAA010000017.1"/>
</dbReference>
<gene>
    <name evidence="3" type="ORF">IC230_29650</name>
</gene>
<proteinExistence type="predicted"/>
<sequence length="298" mass="32901">MKTLTLVVSFWWLGFQASIAQELVNLYPGAIPNAKPATVQETYTSGMFRNVTKPTLDVYLPDKAAASGAAVVIIPGGGYGVVVYQGEGVNTAKEFVKNGVAAFVLKYRLPNDSIMVDKTIGPLQDAQQAIKLVRDNAAKWGVDVGKVGIMGFSAGGHLAATEATHFEKALIENSSNTSLRPDFQILVYPVISMQDSLTHRDSRNSLLGKNPSKETIDLYSNERQITKNTPPAYLTHAADDKLVDVDNSVAYFEKLRHQKVDVEMHIYPKGGHGFIFRQPGWMNPLFAWMKQNNWLKNE</sequence>
<organism evidence="3 4">
    <name type="scientific">Spirosoma validum</name>
    <dbReference type="NCBI Taxonomy" id="2771355"/>
    <lineage>
        <taxon>Bacteria</taxon>
        <taxon>Pseudomonadati</taxon>
        <taxon>Bacteroidota</taxon>
        <taxon>Cytophagia</taxon>
        <taxon>Cytophagales</taxon>
        <taxon>Cytophagaceae</taxon>
        <taxon>Spirosoma</taxon>
    </lineage>
</organism>
<evidence type="ECO:0000313" key="3">
    <source>
        <dbReference type="EMBL" id="MBD2757082.1"/>
    </source>
</evidence>
<accession>A0A927B8D9</accession>
<keyword evidence="4" id="KW-1185">Reference proteome</keyword>
<comment type="caution">
    <text evidence="3">The sequence shown here is derived from an EMBL/GenBank/DDBJ whole genome shotgun (WGS) entry which is preliminary data.</text>
</comment>
<dbReference type="Pfam" id="PF20434">
    <property type="entry name" value="BD-FAE"/>
    <property type="match status" value="1"/>
</dbReference>
<dbReference type="PANTHER" id="PTHR48081">
    <property type="entry name" value="AB HYDROLASE SUPERFAMILY PROTEIN C4A8.06C"/>
    <property type="match status" value="1"/>
</dbReference>
<dbReference type="Proteomes" id="UP000653797">
    <property type="component" value="Unassembled WGS sequence"/>
</dbReference>
<dbReference type="InterPro" id="IPR029058">
    <property type="entry name" value="AB_hydrolase_fold"/>
</dbReference>
<evidence type="ECO:0000313" key="4">
    <source>
        <dbReference type="Proteomes" id="UP000653797"/>
    </source>
</evidence>
<feature type="domain" description="BD-FAE-like" evidence="2">
    <location>
        <begin position="56"/>
        <end position="255"/>
    </location>
</feature>
<protein>
    <submittedName>
        <fullName evidence="3">Alpha/beta hydrolase</fullName>
    </submittedName>
</protein>
<dbReference type="GO" id="GO:0016787">
    <property type="term" value="F:hydrolase activity"/>
    <property type="evidence" value="ECO:0007669"/>
    <property type="project" value="UniProtKB-KW"/>
</dbReference>
<reference evidence="3" key="1">
    <citation type="submission" date="2020-09" db="EMBL/GenBank/DDBJ databases">
        <authorList>
            <person name="Kim M.K."/>
        </authorList>
    </citation>
    <scope>NUCLEOTIDE SEQUENCE</scope>
    <source>
        <strain evidence="3">BT704</strain>
    </source>
</reference>
<dbReference type="InterPro" id="IPR050300">
    <property type="entry name" value="GDXG_lipolytic_enzyme"/>
</dbReference>